<proteinExistence type="predicted"/>
<organism evidence="2 3">
    <name type="scientific">Streptomyces asoensis</name>
    <dbReference type="NCBI Taxonomy" id="249586"/>
    <lineage>
        <taxon>Bacteria</taxon>
        <taxon>Bacillati</taxon>
        <taxon>Actinomycetota</taxon>
        <taxon>Actinomycetes</taxon>
        <taxon>Kitasatosporales</taxon>
        <taxon>Streptomycetaceae</taxon>
        <taxon>Streptomyces</taxon>
    </lineage>
</organism>
<evidence type="ECO:0000256" key="1">
    <source>
        <dbReference type="SAM" id="MobiDB-lite"/>
    </source>
</evidence>
<comment type="caution">
    <text evidence="2">The sequence shown here is derived from an EMBL/GenBank/DDBJ whole genome shotgun (WGS) entry which is preliminary data.</text>
</comment>
<gene>
    <name evidence="2" type="ORF">Saso_27460</name>
</gene>
<dbReference type="EMBL" id="BNEB01000003">
    <property type="protein sequence ID" value="GHI61096.1"/>
    <property type="molecule type" value="Genomic_DNA"/>
</dbReference>
<accession>A0ABQ3RZ44</accession>
<evidence type="ECO:0000313" key="3">
    <source>
        <dbReference type="Proteomes" id="UP000649259"/>
    </source>
</evidence>
<reference evidence="3" key="1">
    <citation type="submission" date="2023-07" db="EMBL/GenBank/DDBJ databases">
        <title>Whole genome shotgun sequence of Streptomyces cacaoi subsp. asoensis NBRC 13813.</title>
        <authorList>
            <person name="Komaki H."/>
            <person name="Tamura T."/>
        </authorList>
    </citation>
    <scope>NUCLEOTIDE SEQUENCE [LARGE SCALE GENOMIC DNA]</scope>
    <source>
        <strain evidence="3">NBRC 13813</strain>
    </source>
</reference>
<name>A0ABQ3RZ44_9ACTN</name>
<evidence type="ECO:0000313" key="2">
    <source>
        <dbReference type="EMBL" id="GHI61096.1"/>
    </source>
</evidence>
<feature type="region of interest" description="Disordered" evidence="1">
    <location>
        <begin position="1"/>
        <end position="22"/>
    </location>
</feature>
<keyword evidence="3" id="KW-1185">Reference proteome</keyword>
<dbReference type="Proteomes" id="UP000649259">
    <property type="component" value="Unassembled WGS sequence"/>
</dbReference>
<protein>
    <submittedName>
        <fullName evidence="2">Uncharacterized protein</fullName>
    </submittedName>
</protein>
<sequence length="121" mass="13349">MARRWVSTQSGGGEADGTRPRSPVHDRLSVVVVLHCLIFEGWWVSMRSTPLSDAGRGDTLHEVARSDSGPACRLAAPVLQWAGAVPRPGRLFSVEGAREWAKRLALMWCSATRENRRLVQS</sequence>